<reference evidence="2" key="1">
    <citation type="submission" date="2023-08" db="EMBL/GenBank/DDBJ databases">
        <title>Isolation and Characterization of Rhodococcus erythropolis MGMM8.</title>
        <authorList>
            <person name="Diabankana R.G.C."/>
            <person name="Afordoanyi D.M."/>
            <person name="Validov S.Z."/>
        </authorList>
    </citation>
    <scope>NUCLEOTIDE SEQUENCE</scope>
    <source>
        <strain evidence="2">MGMM8</strain>
        <plasmid evidence="3">pMGMM8_1</plasmid>
    </source>
</reference>
<dbReference type="PROSITE" id="PS50943">
    <property type="entry name" value="HTH_CROC1"/>
    <property type="match status" value="1"/>
</dbReference>
<dbReference type="CDD" id="cd00093">
    <property type="entry name" value="HTH_XRE"/>
    <property type="match status" value="1"/>
</dbReference>
<dbReference type="Gene3D" id="1.10.260.40">
    <property type="entry name" value="lambda repressor-like DNA-binding domains"/>
    <property type="match status" value="1"/>
</dbReference>
<organism evidence="2 4">
    <name type="scientific">Rhodococcus erythropolis</name>
    <name type="common">Arthrobacter picolinophilus</name>
    <dbReference type="NCBI Taxonomy" id="1833"/>
    <lineage>
        <taxon>Bacteria</taxon>
        <taxon>Bacillati</taxon>
        <taxon>Actinomycetota</taxon>
        <taxon>Actinomycetes</taxon>
        <taxon>Mycobacteriales</taxon>
        <taxon>Nocardiaceae</taxon>
        <taxon>Rhodococcus</taxon>
        <taxon>Rhodococcus erythropolis group</taxon>
    </lineage>
</organism>
<sequence>MVGRLAGEDVFRDRLNELYAESGERLTNRKVMEALKKRGFKISEPYLSQLRSGVRGYPSNEVMSAIAEYFNVSPDYFYTIPCNGDRMRVQSENAKIIDRLSDPSMKKLLTMVNGLPEDLLELLEVIALRLKGSENCNYKKKYSVIR</sequence>
<geneLocation type="plasmid" evidence="3 4">
    <name>pMGMM8_1</name>
</geneLocation>
<dbReference type="EMBL" id="CP133191">
    <property type="protein sequence ID" value="WMN03180.1"/>
    <property type="molecule type" value="Genomic_DNA"/>
</dbReference>
<name>A0AAX4A035_RHOER</name>
<dbReference type="AlphaFoldDB" id="A0AAX4A035"/>
<proteinExistence type="predicted"/>
<dbReference type="InterPro" id="IPR001387">
    <property type="entry name" value="Cro/C1-type_HTH"/>
</dbReference>
<dbReference type="Pfam" id="PF01381">
    <property type="entry name" value="HTH_3"/>
    <property type="match status" value="1"/>
</dbReference>
<evidence type="ECO:0000313" key="4">
    <source>
        <dbReference type="Proteomes" id="UP001230933"/>
    </source>
</evidence>
<dbReference type="Proteomes" id="UP001230933">
    <property type="component" value="Plasmid pMGMM8_1"/>
</dbReference>
<dbReference type="EMBL" id="CP124545">
    <property type="protein sequence ID" value="WMN01894.1"/>
    <property type="molecule type" value="Genomic_DNA"/>
</dbReference>
<evidence type="ECO:0000313" key="3">
    <source>
        <dbReference type="EMBL" id="WMN03180.1"/>
    </source>
</evidence>
<dbReference type="InterPro" id="IPR010982">
    <property type="entry name" value="Lambda_DNA-bd_dom_sf"/>
</dbReference>
<dbReference type="SUPFAM" id="SSF47413">
    <property type="entry name" value="lambda repressor-like DNA-binding domains"/>
    <property type="match status" value="1"/>
</dbReference>
<dbReference type="GO" id="GO:0003677">
    <property type="term" value="F:DNA binding"/>
    <property type="evidence" value="ECO:0007669"/>
    <property type="project" value="InterPro"/>
</dbReference>
<gene>
    <name evidence="2" type="ORF">QIE55_31840</name>
    <name evidence="3" type="ORF">QIE55_32785</name>
</gene>
<feature type="domain" description="HTH cro/C1-type" evidence="1">
    <location>
        <begin position="42"/>
        <end position="77"/>
    </location>
</feature>
<keyword evidence="3" id="KW-0614">Plasmid</keyword>
<evidence type="ECO:0000313" key="2">
    <source>
        <dbReference type="EMBL" id="WMN01894.1"/>
    </source>
</evidence>
<dbReference type="RefSeq" id="WP_308371464.1">
    <property type="nucleotide sequence ID" value="NZ_CP124545.1"/>
</dbReference>
<protein>
    <submittedName>
        <fullName evidence="2">Helix-turn-helix transcriptional regulator</fullName>
    </submittedName>
</protein>
<dbReference type="Proteomes" id="UP001230933">
    <property type="component" value="Chromosome"/>
</dbReference>
<evidence type="ECO:0000259" key="1">
    <source>
        <dbReference type="PROSITE" id="PS50943"/>
    </source>
</evidence>
<accession>A0AAX4A035</accession>